<feature type="compositionally biased region" description="Basic and acidic residues" evidence="32">
    <location>
        <begin position="402"/>
        <end position="414"/>
    </location>
</feature>
<evidence type="ECO:0000256" key="14">
    <source>
        <dbReference type="ARBA" id="ARBA00022723"/>
    </source>
</evidence>
<keyword evidence="25" id="KW-0206">Cytoskeleton</keyword>
<keyword evidence="9" id="KW-0678">Repressor</keyword>
<feature type="compositionally biased region" description="Basic residues" evidence="32">
    <location>
        <begin position="415"/>
        <end position="434"/>
    </location>
</feature>
<evidence type="ECO:0000256" key="16">
    <source>
        <dbReference type="ARBA" id="ARBA00022833"/>
    </source>
</evidence>
<evidence type="ECO:0000256" key="23">
    <source>
        <dbReference type="ARBA" id="ARBA00023159"/>
    </source>
</evidence>
<dbReference type="GO" id="GO:0016605">
    <property type="term" value="C:PML body"/>
    <property type="evidence" value="ECO:0007669"/>
    <property type="project" value="UniProtKB-SubCell"/>
</dbReference>
<gene>
    <name evidence="35" type="primary">TP53</name>
</gene>
<evidence type="ECO:0000256" key="32">
    <source>
        <dbReference type="SAM" id="MobiDB-lite"/>
    </source>
</evidence>
<dbReference type="SUPFAM" id="SSF47719">
    <property type="entry name" value="p53 tetramerization domain"/>
    <property type="match status" value="1"/>
</dbReference>
<keyword evidence="7" id="KW-0488">Methylation</keyword>
<evidence type="ECO:0000256" key="6">
    <source>
        <dbReference type="ARBA" id="ARBA00017135"/>
    </source>
</evidence>
<dbReference type="GO" id="GO:0006915">
    <property type="term" value="P:apoptotic process"/>
    <property type="evidence" value="ECO:0007669"/>
    <property type="project" value="UniProtKB-KW"/>
</dbReference>
<dbReference type="GO" id="GO:0005783">
    <property type="term" value="C:endoplasmic reticulum"/>
    <property type="evidence" value="ECO:0007669"/>
    <property type="project" value="UniProtKB-SubCell"/>
</dbReference>
<evidence type="ECO:0000256" key="22">
    <source>
        <dbReference type="ARBA" id="ARBA00023128"/>
    </source>
</evidence>
<evidence type="ECO:0000256" key="1">
    <source>
        <dbReference type="ARBA" id="ARBA00004240"/>
    </source>
</evidence>
<accession>A0A8D1W0C8</accession>
<evidence type="ECO:0000259" key="33">
    <source>
        <dbReference type="Pfam" id="PF00870"/>
    </source>
</evidence>
<keyword evidence="10" id="KW-1017">Isopeptide bond</keyword>
<dbReference type="GO" id="GO:0005759">
    <property type="term" value="C:mitochondrial matrix"/>
    <property type="evidence" value="ECO:0007669"/>
    <property type="project" value="UniProtKB-SubCell"/>
</dbReference>
<keyword evidence="26 31" id="KW-0539">Nucleus</keyword>
<comment type="similarity">
    <text evidence="5 31">Belongs to the p53 family.</text>
</comment>
<keyword evidence="8 31" id="KW-0963">Cytoplasm</keyword>
<sequence length="443" mass="48484">MCVVRGGAGAAWHVKGRALPQQQSLTTLRRCGRRGSLFPRGLGVSQAGSWPFSPQRPHSPPGSCNGGVAVRAGRGAPSESGDIFRLVETSSELSLAAVNDLLLSPVTNWLDENPDDASRVPAPPAATAPAPAAPAPATSWPLSSFVPSQKTYPGSYDFRLGFLHSGTAKSVTCTYSPALNKLFCQLAKTCPVQLWVSSPPPPGTRVRAMAIYKKSEYMTEVVRRCPHHERSSDYSDGLAPPQHLIRVEGNLRAEYLDDRNTFRHSVVVPYEPPEVGSDCTTIHYNFMCNSSCMGGMNRRPILTIITLEDASGNLLGRNSFEVRVCACPGRDRRTEEENFLKKGQSCPEPPPGSTKRALPTSTSSSPVQKKKPLDGEYFTLQIRGRERFEMFRELNDALELKDAQTARESGENRAHSSHLKSKKGQSPSRHKKPMFKREGPDSD</sequence>
<evidence type="ECO:0000256" key="28">
    <source>
        <dbReference type="PIRSR" id="PIRSR602117-1"/>
    </source>
</evidence>
<dbReference type="GO" id="GO:0048511">
    <property type="term" value="P:rhythmic process"/>
    <property type="evidence" value="ECO:0007669"/>
    <property type="project" value="UniProtKB-KW"/>
</dbReference>
<evidence type="ECO:0000256" key="7">
    <source>
        <dbReference type="ARBA" id="ARBA00022481"/>
    </source>
</evidence>
<feature type="binding site" evidence="28">
    <location>
        <position position="228"/>
    </location>
    <ligand>
        <name>Zn(2+)</name>
        <dbReference type="ChEBI" id="CHEBI:29105"/>
    </ligand>
</feature>
<evidence type="ECO:0000259" key="34">
    <source>
        <dbReference type="Pfam" id="PF07710"/>
    </source>
</evidence>
<evidence type="ECO:0000313" key="35">
    <source>
        <dbReference type="Ensembl" id="ENSSSCP00060031708.1"/>
    </source>
</evidence>
<dbReference type="Ensembl" id="ENSSSCT00060073516.1">
    <property type="protein sequence ID" value="ENSSSCP00060031708.1"/>
    <property type="gene ID" value="ENSSSCG00060053915.1"/>
</dbReference>
<feature type="binding site" evidence="28">
    <location>
        <position position="292"/>
    </location>
    <ligand>
        <name>Zn(2+)</name>
        <dbReference type="ChEBI" id="CHEBI:29105"/>
    </ligand>
</feature>
<protein>
    <recommendedName>
        <fullName evidence="6 31">Cellular tumor antigen p53</fullName>
    </recommendedName>
</protein>
<keyword evidence="22" id="KW-0496">Mitochondrion</keyword>
<dbReference type="PRINTS" id="PR00386">
    <property type="entry name" value="P53SUPPRESSR"/>
</dbReference>
<dbReference type="Pfam" id="PF07710">
    <property type="entry name" value="P53_tetramer"/>
    <property type="match status" value="1"/>
</dbReference>
<keyword evidence="21 31" id="KW-0238">DNA-binding</keyword>
<comment type="subcellular location">
    <subcellularLocation>
        <location evidence="2">Cytoplasm</location>
        <location evidence="2">Cytoskeleton</location>
        <location evidence="2">Microtubule organizing center</location>
        <location evidence="2">Centrosome</location>
    </subcellularLocation>
    <subcellularLocation>
        <location evidence="31">Cytoplasm</location>
    </subcellularLocation>
    <subcellularLocation>
        <location evidence="31">Nucleus</location>
    </subcellularLocation>
    <subcellularLocation>
        <location evidence="1">Endoplasmic reticulum</location>
    </subcellularLocation>
    <subcellularLocation>
        <location evidence="3">Mitochondrion matrix</location>
    </subcellularLocation>
    <subcellularLocation>
        <location evidence="4">Nucleus</location>
        <location evidence="4">PML body</location>
    </subcellularLocation>
</comment>
<comment type="function">
    <text evidence="31">Multifunctional transcription factor that induces cell cycle arrest, DNA repair or apoptosis upon binding to its target DNA sequence. Acts as a tumor suppressor in many tumor types; induces growth arrest or apoptosis depending on the physiological circumstances and cell type. Negatively regulates cell division by controlling expression of a set of genes required for this process. One of the activated genes is an inhibitor of cyclin-dependent kinases. Apoptosis induction seems to be mediated either by stimulation of BAX and FAS antigen expression, or by repression of Bcl-2 expression.</text>
</comment>
<dbReference type="InterPro" id="IPR036674">
    <property type="entry name" value="p53_tetramer_sf"/>
</dbReference>
<keyword evidence="14 28" id="KW-0479">Metal-binding</keyword>
<evidence type="ECO:0000256" key="19">
    <source>
        <dbReference type="ARBA" id="ARBA00023015"/>
    </source>
</evidence>
<reference evidence="35" key="1">
    <citation type="submission" date="2025-08" db="UniProtKB">
        <authorList>
            <consortium name="Ensembl"/>
        </authorList>
    </citation>
    <scope>IDENTIFICATION</scope>
</reference>
<keyword evidence="24 31" id="KW-0804">Transcription</keyword>
<dbReference type="Gene3D" id="2.60.40.720">
    <property type="match status" value="1"/>
</dbReference>
<dbReference type="PANTHER" id="PTHR11447:SF6">
    <property type="entry name" value="CELLULAR TUMOR ANTIGEN P53"/>
    <property type="match status" value="1"/>
</dbReference>
<keyword evidence="13 31" id="KW-0053">Apoptosis</keyword>
<name>A0A8D1W0C8_PIG</name>
<evidence type="ECO:0000256" key="26">
    <source>
        <dbReference type="ARBA" id="ARBA00023242"/>
    </source>
</evidence>
<evidence type="ECO:0000256" key="5">
    <source>
        <dbReference type="ARBA" id="ARBA00006167"/>
    </source>
</evidence>
<feature type="domain" description="p53 DNA-binding" evidence="33">
    <location>
        <begin position="149"/>
        <end position="338"/>
    </location>
</feature>
<dbReference type="GO" id="GO:0005813">
    <property type="term" value="C:centrosome"/>
    <property type="evidence" value="ECO:0007669"/>
    <property type="project" value="UniProtKB-SubCell"/>
</dbReference>
<proteinExistence type="inferred from homology"/>
<keyword evidence="17" id="KW-0832">Ubl conjugation</keyword>
<feature type="binding site" evidence="28">
    <location>
        <position position="288"/>
    </location>
    <ligand>
        <name>Zn(2+)</name>
        <dbReference type="ChEBI" id="CHEBI:29105"/>
    </ligand>
</feature>
<feature type="domain" description="p53 tetramerisation" evidence="34">
    <location>
        <begin position="369"/>
        <end position="406"/>
    </location>
</feature>
<evidence type="ECO:0000256" key="25">
    <source>
        <dbReference type="ARBA" id="ARBA00023212"/>
    </source>
</evidence>
<dbReference type="PANTHER" id="PTHR11447">
    <property type="entry name" value="CELLULAR TUMOR ANTIGEN P53"/>
    <property type="match status" value="1"/>
</dbReference>
<evidence type="ECO:0000256" key="11">
    <source>
        <dbReference type="ARBA" id="ARBA00022553"/>
    </source>
</evidence>
<evidence type="ECO:0000256" key="27">
    <source>
        <dbReference type="ARBA" id="ARBA00023306"/>
    </source>
</evidence>
<dbReference type="Pfam" id="PF00870">
    <property type="entry name" value="P53"/>
    <property type="match status" value="1"/>
</dbReference>
<comment type="subunit">
    <text evidence="31">Binds DNA as a homotetramer.</text>
</comment>
<evidence type="ECO:0000256" key="12">
    <source>
        <dbReference type="ARBA" id="ARBA00022590"/>
    </source>
</evidence>
<keyword evidence="18" id="KW-0007">Acetylation</keyword>
<feature type="cross-link" description="Glycyl lysine isopeptide (Lys-Gly) (interchain with G-Cter in ubiquitin)" evidence="30">
    <location>
        <position position="341"/>
    </location>
</feature>
<evidence type="ECO:0000256" key="2">
    <source>
        <dbReference type="ARBA" id="ARBA00004300"/>
    </source>
</evidence>
<dbReference type="GO" id="GO:0051262">
    <property type="term" value="P:protein tetramerization"/>
    <property type="evidence" value="ECO:0007669"/>
    <property type="project" value="InterPro"/>
</dbReference>
<keyword evidence="19 31" id="KW-0805">Transcription regulation</keyword>
<feature type="compositionally biased region" description="Pro residues" evidence="32">
    <location>
        <begin position="121"/>
        <end position="133"/>
    </location>
</feature>
<dbReference type="InterPro" id="IPR011615">
    <property type="entry name" value="p53_DNA-bd"/>
</dbReference>
<evidence type="ECO:0000313" key="36">
    <source>
        <dbReference type="Proteomes" id="UP000694723"/>
    </source>
</evidence>
<dbReference type="GO" id="GO:0003700">
    <property type="term" value="F:DNA-binding transcription factor activity"/>
    <property type="evidence" value="ECO:0007669"/>
    <property type="project" value="InterPro"/>
</dbReference>
<evidence type="ECO:0000256" key="8">
    <source>
        <dbReference type="ARBA" id="ARBA00022490"/>
    </source>
</evidence>
<evidence type="ECO:0000256" key="15">
    <source>
        <dbReference type="ARBA" id="ARBA00022824"/>
    </source>
</evidence>
<keyword evidence="15" id="KW-0256">Endoplasmic reticulum</keyword>
<evidence type="ECO:0000256" key="24">
    <source>
        <dbReference type="ARBA" id="ARBA00023163"/>
    </source>
</evidence>
<keyword evidence="20" id="KW-0090">Biological rhythms</keyword>
<organism evidence="35 36">
    <name type="scientific">Sus scrofa</name>
    <name type="common">Pig</name>
    <dbReference type="NCBI Taxonomy" id="9823"/>
    <lineage>
        <taxon>Eukaryota</taxon>
        <taxon>Metazoa</taxon>
        <taxon>Chordata</taxon>
        <taxon>Craniata</taxon>
        <taxon>Vertebrata</taxon>
        <taxon>Euteleostomi</taxon>
        <taxon>Mammalia</taxon>
        <taxon>Eutheria</taxon>
        <taxon>Laurasiatheria</taxon>
        <taxon>Artiodactyla</taxon>
        <taxon>Suina</taxon>
        <taxon>Suidae</taxon>
        <taxon>Sus</taxon>
    </lineage>
</organism>
<dbReference type="FunFam" id="2.60.40.720:FF:000003">
    <property type="entry name" value="Cellular tumor antigen p53"/>
    <property type="match status" value="1"/>
</dbReference>
<keyword evidence="27 31" id="KW-0131">Cell cycle</keyword>
<keyword evidence="16 28" id="KW-0862">Zinc</keyword>
<evidence type="ECO:0000256" key="13">
    <source>
        <dbReference type="ARBA" id="ARBA00022703"/>
    </source>
</evidence>
<evidence type="ECO:0000256" key="29">
    <source>
        <dbReference type="PIRSR" id="PIRSR602117-2"/>
    </source>
</evidence>
<comment type="cofactor">
    <cofactor evidence="28 31">
        <name>Zn(2+)</name>
        <dbReference type="ChEBI" id="CHEBI:29105"/>
    </cofactor>
    <text evidence="28 31">Binds 1 zinc ion per subunit.</text>
</comment>
<dbReference type="FunFam" id="4.10.170.10:FF:000003">
    <property type="entry name" value="Cellular tumor antigen p53"/>
    <property type="match status" value="1"/>
</dbReference>
<evidence type="ECO:0000256" key="10">
    <source>
        <dbReference type="ARBA" id="ARBA00022499"/>
    </source>
</evidence>
<evidence type="ECO:0000256" key="17">
    <source>
        <dbReference type="ARBA" id="ARBA00022843"/>
    </source>
</evidence>
<dbReference type="GO" id="GO:0000976">
    <property type="term" value="F:transcription cis-regulatory region binding"/>
    <property type="evidence" value="ECO:0007669"/>
    <property type="project" value="InterPro"/>
</dbReference>
<dbReference type="SUPFAM" id="SSF49417">
    <property type="entry name" value="p53-like transcription factors"/>
    <property type="match status" value="1"/>
</dbReference>
<evidence type="ECO:0000256" key="30">
    <source>
        <dbReference type="PIRSR" id="PIRSR602117-3"/>
    </source>
</evidence>
<dbReference type="InterPro" id="IPR008967">
    <property type="entry name" value="p53-like_TF_DNA-bd_sf"/>
</dbReference>
<dbReference type="Proteomes" id="UP000694723">
    <property type="component" value="Unplaced"/>
</dbReference>
<evidence type="ECO:0000256" key="21">
    <source>
        <dbReference type="ARBA" id="ARBA00023125"/>
    </source>
</evidence>
<dbReference type="InterPro" id="IPR057064">
    <property type="entry name" value="P53_central_site"/>
</dbReference>
<evidence type="ECO:0000256" key="4">
    <source>
        <dbReference type="ARBA" id="ARBA00004322"/>
    </source>
</evidence>
<keyword evidence="23 31" id="KW-0010">Activator</keyword>
<feature type="site" description="Interaction with DNA" evidence="29">
    <location>
        <position position="169"/>
    </location>
</feature>
<evidence type="ECO:0000256" key="3">
    <source>
        <dbReference type="ARBA" id="ARBA00004305"/>
    </source>
</evidence>
<keyword evidence="12" id="KW-1210">Necrosis</keyword>
<dbReference type="CDD" id="cd08367">
    <property type="entry name" value="P53"/>
    <property type="match status" value="1"/>
</dbReference>
<evidence type="ECO:0000256" key="31">
    <source>
        <dbReference type="RuleBase" id="RU003304"/>
    </source>
</evidence>
<keyword evidence="11" id="KW-0597">Phosphoprotein</keyword>
<dbReference type="InterPro" id="IPR002117">
    <property type="entry name" value="p53_tumour_suppressor"/>
</dbReference>
<evidence type="ECO:0000256" key="18">
    <source>
        <dbReference type="ARBA" id="ARBA00022990"/>
    </source>
</evidence>
<feature type="region of interest" description="Disordered" evidence="32">
    <location>
        <begin position="336"/>
        <end position="372"/>
    </location>
</feature>
<dbReference type="InterPro" id="IPR012346">
    <property type="entry name" value="p53/RUNT-type_TF_DNA-bd_sf"/>
</dbReference>
<feature type="region of interest" description="Disordered" evidence="32">
    <location>
        <begin position="113"/>
        <end position="133"/>
    </location>
</feature>
<dbReference type="PROSITE" id="PS00348">
    <property type="entry name" value="P53"/>
    <property type="match status" value="1"/>
</dbReference>
<dbReference type="GO" id="GO:0046872">
    <property type="term" value="F:metal ion binding"/>
    <property type="evidence" value="ECO:0007669"/>
    <property type="project" value="UniProtKB-KW"/>
</dbReference>
<dbReference type="AlphaFoldDB" id="A0A8D1W0C8"/>
<dbReference type="Gene3D" id="4.10.170.10">
    <property type="entry name" value="p53-like tetramerisation domain"/>
    <property type="match status" value="1"/>
</dbReference>
<evidence type="ECO:0000256" key="20">
    <source>
        <dbReference type="ARBA" id="ARBA00023108"/>
    </source>
</evidence>
<feature type="binding site" evidence="28">
    <location>
        <position position="225"/>
    </location>
    <ligand>
        <name>Zn(2+)</name>
        <dbReference type="ChEBI" id="CHEBI:29105"/>
    </ligand>
</feature>
<evidence type="ECO:0000256" key="9">
    <source>
        <dbReference type="ARBA" id="ARBA00022491"/>
    </source>
</evidence>
<dbReference type="InterPro" id="IPR010991">
    <property type="entry name" value="p53_tetrameristn"/>
</dbReference>
<feature type="region of interest" description="Disordered" evidence="32">
    <location>
        <begin position="402"/>
        <end position="443"/>
    </location>
</feature>